<dbReference type="Gene3D" id="1.20.1440.100">
    <property type="entry name" value="SG protein - dephosphorylation function"/>
    <property type="match status" value="1"/>
</dbReference>
<reference evidence="1" key="1">
    <citation type="submission" date="2020-10" db="EMBL/GenBank/DDBJ databases">
        <authorList>
            <person name="Gilroy R."/>
        </authorList>
    </citation>
    <scope>NUCLEOTIDE SEQUENCE</scope>
    <source>
        <strain evidence="1">ChiHcec3-11533</strain>
    </source>
</reference>
<dbReference type="AlphaFoldDB" id="A0A9D1IEY5"/>
<protein>
    <submittedName>
        <fullName evidence="1">Haloacid dehalogenase-like hydrolase</fullName>
    </submittedName>
</protein>
<reference evidence="1" key="2">
    <citation type="journal article" date="2021" name="PeerJ">
        <title>Extensive microbial diversity within the chicken gut microbiome revealed by metagenomics and culture.</title>
        <authorList>
            <person name="Gilroy R."/>
            <person name="Ravi A."/>
            <person name="Getino M."/>
            <person name="Pursley I."/>
            <person name="Horton D.L."/>
            <person name="Alikhan N.F."/>
            <person name="Baker D."/>
            <person name="Gharbi K."/>
            <person name="Hall N."/>
            <person name="Watson M."/>
            <person name="Adriaenssens E.M."/>
            <person name="Foster-Nyarko E."/>
            <person name="Jarju S."/>
            <person name="Secka A."/>
            <person name="Antonio M."/>
            <person name="Oren A."/>
            <person name="Chaudhuri R.R."/>
            <person name="La Ragione R."/>
            <person name="Hildebrand F."/>
            <person name="Pallen M.J."/>
        </authorList>
    </citation>
    <scope>NUCLEOTIDE SEQUENCE</scope>
    <source>
        <strain evidence="1">ChiHcec3-11533</strain>
    </source>
</reference>
<dbReference type="Pfam" id="PF12710">
    <property type="entry name" value="HAD"/>
    <property type="match status" value="1"/>
</dbReference>
<comment type="caution">
    <text evidence="1">The sequence shown here is derived from an EMBL/GenBank/DDBJ whole genome shotgun (WGS) entry which is preliminary data.</text>
</comment>
<organism evidence="1 2">
    <name type="scientific">Candidatus Pullichristensenella excrementigallinarum</name>
    <dbReference type="NCBI Taxonomy" id="2840907"/>
    <lineage>
        <taxon>Bacteria</taxon>
        <taxon>Bacillati</taxon>
        <taxon>Bacillota</taxon>
        <taxon>Clostridia</taxon>
        <taxon>Candidatus Pullichristensenella</taxon>
    </lineage>
</organism>
<dbReference type="InterPro" id="IPR023214">
    <property type="entry name" value="HAD_sf"/>
</dbReference>
<accession>A0A9D1IEY5</accession>
<name>A0A9D1IEY5_9FIRM</name>
<gene>
    <name evidence="1" type="ORF">IAB02_09365</name>
</gene>
<dbReference type="EMBL" id="DVMU01000203">
    <property type="protein sequence ID" value="HIU34759.1"/>
    <property type="molecule type" value="Genomic_DNA"/>
</dbReference>
<dbReference type="InterPro" id="IPR036412">
    <property type="entry name" value="HAD-like_sf"/>
</dbReference>
<dbReference type="SUPFAM" id="SSF56784">
    <property type="entry name" value="HAD-like"/>
    <property type="match status" value="1"/>
</dbReference>
<sequence length="186" mass="21347">MNVYDFDNTILRGDSTARFFAYCLLRTPRMWLDAPGQILNGLLFLAKARKKQVFKQRMLRFLRWIDLQSVLPAFWEKNLSRVKPFYGTAHREDDVVISASPEFLIRPACAHLGISHVMGSPVDPRSGIFRGPNCHGEEKVRRFREAFPQGKIDAFYSDSHSDDPLARLAQRAILVKGDKLLPWNDA</sequence>
<dbReference type="GO" id="GO:0016787">
    <property type="term" value="F:hydrolase activity"/>
    <property type="evidence" value="ECO:0007669"/>
    <property type="project" value="UniProtKB-KW"/>
</dbReference>
<evidence type="ECO:0000313" key="2">
    <source>
        <dbReference type="Proteomes" id="UP000824072"/>
    </source>
</evidence>
<dbReference type="Gene3D" id="3.40.50.1000">
    <property type="entry name" value="HAD superfamily/HAD-like"/>
    <property type="match status" value="1"/>
</dbReference>
<evidence type="ECO:0000313" key="1">
    <source>
        <dbReference type="EMBL" id="HIU34759.1"/>
    </source>
</evidence>
<dbReference type="Proteomes" id="UP000824072">
    <property type="component" value="Unassembled WGS sequence"/>
</dbReference>
<proteinExistence type="predicted"/>
<keyword evidence="1" id="KW-0378">Hydrolase</keyword>